<name>Q2JAX7_FRACC</name>
<dbReference type="NCBIfam" id="NF033572">
    <property type="entry name" value="transpos_ISKra4"/>
    <property type="match status" value="1"/>
</dbReference>
<dbReference type="KEGG" id="fra:Francci3_2196"/>
<dbReference type="eggNOG" id="COG3464">
    <property type="taxonomic scope" value="Bacteria"/>
</dbReference>
<dbReference type="EMBL" id="CP000249">
    <property type="protein sequence ID" value="ABD11565.1"/>
    <property type="molecule type" value="Genomic_DNA"/>
</dbReference>
<sequence>MLNLPVGLHSHGLRRLVALEAARGSFDAAVAAVAAVARATGVRVGKRQLVELARSVAVDVAGFYTAPVCGPVPDGLLLVLQFDGKGVVMRPEGLRPATAKAAAAGRKLATRLSPGEKNGRKRMAELAAVHDVVPVVRTPADVLPPPGVTGPDGPKATGKWVTASVVDDIATVVAAGFDEAERRDPTHARTWIVLVDGNNTQLDAVTAEAAHRGVVVHIVVDLIHVLEYLWKAAWSFFTTGDPDAEAWVTDKARKVLEGRAGQVATGIRRRATYNGYNQAERKGADTCADYLDAKAPWLDYATALVGGWPIATGVIEGACRHLVKDRMDITGARWGLDGAESVLLLRALVTNGDFDDYWKYHIAQEQHRNHRNQYADNRIPP</sequence>
<reference evidence="1 2" key="1">
    <citation type="journal article" date="2007" name="Genome Res.">
        <title>Genome characteristics of facultatively symbiotic Frankia sp. strains reflect host range and host plant biogeography.</title>
        <authorList>
            <person name="Normand P."/>
            <person name="Lapierre P."/>
            <person name="Tisa L.S."/>
            <person name="Gogarten J.P."/>
            <person name="Alloisio N."/>
            <person name="Bagnarol E."/>
            <person name="Bassi C.A."/>
            <person name="Berry A.M."/>
            <person name="Bickhart D.M."/>
            <person name="Choisne N."/>
            <person name="Couloux A."/>
            <person name="Cournoyer B."/>
            <person name="Cruveiller S."/>
            <person name="Daubin V."/>
            <person name="Demange N."/>
            <person name="Francino M.P."/>
            <person name="Goltsman E."/>
            <person name="Huang Y."/>
            <person name="Kopp O.R."/>
            <person name="Labarre L."/>
            <person name="Lapidus A."/>
            <person name="Lavire C."/>
            <person name="Marechal J."/>
            <person name="Martinez M."/>
            <person name="Mastronunzio J.E."/>
            <person name="Mullin B.C."/>
            <person name="Niemann J."/>
            <person name="Pujic P."/>
            <person name="Rawnsley T."/>
            <person name="Rouy Z."/>
            <person name="Schenowitz C."/>
            <person name="Sellstedt A."/>
            <person name="Tavares F."/>
            <person name="Tomkins J.P."/>
            <person name="Vallenet D."/>
            <person name="Valverde C."/>
            <person name="Wall L.G."/>
            <person name="Wang Y."/>
            <person name="Medigue C."/>
            <person name="Benson D.R."/>
        </authorList>
    </citation>
    <scope>NUCLEOTIDE SEQUENCE [LARGE SCALE GENOMIC DNA]</scope>
    <source>
        <strain evidence="2">DSM 45818 / CECT 9043 / CcI3</strain>
    </source>
</reference>
<accession>Q2JAX7</accession>
<gene>
    <name evidence="1" type="ordered locus">Francci3_2196</name>
</gene>
<protein>
    <recommendedName>
        <fullName evidence="3">ISKra4 family transposase</fullName>
    </recommendedName>
</protein>
<keyword evidence="2" id="KW-1185">Reference proteome</keyword>
<dbReference type="HOGENOM" id="CLU_040529_0_0_11"/>
<dbReference type="Proteomes" id="UP000001937">
    <property type="component" value="Chromosome"/>
</dbReference>
<dbReference type="STRING" id="106370.Francci3_2196"/>
<dbReference type="AlphaFoldDB" id="Q2JAX7"/>
<evidence type="ECO:0000313" key="1">
    <source>
        <dbReference type="EMBL" id="ABD11565.1"/>
    </source>
</evidence>
<proteinExistence type="predicted"/>
<evidence type="ECO:0008006" key="3">
    <source>
        <dbReference type="Google" id="ProtNLM"/>
    </source>
</evidence>
<organism evidence="1 2">
    <name type="scientific">Frankia casuarinae (strain DSM 45818 / CECT 9043 / HFP020203 / CcI3)</name>
    <dbReference type="NCBI Taxonomy" id="106370"/>
    <lineage>
        <taxon>Bacteria</taxon>
        <taxon>Bacillati</taxon>
        <taxon>Actinomycetota</taxon>
        <taxon>Actinomycetes</taxon>
        <taxon>Frankiales</taxon>
        <taxon>Frankiaceae</taxon>
        <taxon>Frankia</taxon>
    </lineage>
</organism>
<evidence type="ECO:0000313" key="2">
    <source>
        <dbReference type="Proteomes" id="UP000001937"/>
    </source>
</evidence>